<dbReference type="Gene3D" id="2.60.40.1120">
    <property type="entry name" value="Carboxypeptidase-like, regulatory domain"/>
    <property type="match status" value="1"/>
</dbReference>
<dbReference type="InterPro" id="IPR023997">
    <property type="entry name" value="TonB-dep_OMP_SusC/RagA_CS"/>
</dbReference>
<evidence type="ECO:0000256" key="8">
    <source>
        <dbReference type="PROSITE-ProRule" id="PRU01360"/>
    </source>
</evidence>
<keyword evidence="2 8" id="KW-0813">Transport</keyword>
<dbReference type="FunFam" id="2.170.130.10:FF:000003">
    <property type="entry name" value="SusC/RagA family TonB-linked outer membrane protein"/>
    <property type="match status" value="1"/>
</dbReference>
<gene>
    <name evidence="13" type="ORF">SAMN06269173_11240</name>
</gene>
<feature type="chain" id="PRO_5012692364" evidence="10">
    <location>
        <begin position="25"/>
        <end position="1057"/>
    </location>
</feature>
<evidence type="ECO:0000256" key="9">
    <source>
        <dbReference type="RuleBase" id="RU003357"/>
    </source>
</evidence>
<dbReference type="InterPro" id="IPR036942">
    <property type="entry name" value="Beta-barrel_TonB_sf"/>
</dbReference>
<evidence type="ECO:0000259" key="11">
    <source>
        <dbReference type="Pfam" id="PF00593"/>
    </source>
</evidence>
<evidence type="ECO:0000256" key="6">
    <source>
        <dbReference type="ARBA" id="ARBA00023136"/>
    </source>
</evidence>
<dbReference type="RefSeq" id="WP_179225581.1">
    <property type="nucleotide sequence ID" value="NZ_FZNS01000012.1"/>
</dbReference>
<proteinExistence type="inferred from homology"/>
<evidence type="ECO:0000256" key="2">
    <source>
        <dbReference type="ARBA" id="ARBA00022448"/>
    </source>
</evidence>
<accession>A0A239AF41</accession>
<feature type="domain" description="TonB-dependent receptor-like beta-barrel" evidence="11">
    <location>
        <begin position="432"/>
        <end position="992"/>
    </location>
</feature>
<feature type="domain" description="TonB-dependent receptor plug" evidence="12">
    <location>
        <begin position="144"/>
        <end position="247"/>
    </location>
</feature>
<dbReference type="Pfam" id="PF13715">
    <property type="entry name" value="CarbopepD_reg_2"/>
    <property type="match status" value="1"/>
</dbReference>
<organism evidence="13 14">
    <name type="scientific">Hymenobacter mucosus</name>
    <dbReference type="NCBI Taxonomy" id="1411120"/>
    <lineage>
        <taxon>Bacteria</taxon>
        <taxon>Pseudomonadati</taxon>
        <taxon>Bacteroidota</taxon>
        <taxon>Cytophagia</taxon>
        <taxon>Cytophagales</taxon>
        <taxon>Hymenobacteraceae</taxon>
        <taxon>Hymenobacter</taxon>
    </lineage>
</organism>
<feature type="signal peptide" evidence="10">
    <location>
        <begin position="1"/>
        <end position="24"/>
    </location>
</feature>
<evidence type="ECO:0000256" key="5">
    <source>
        <dbReference type="ARBA" id="ARBA00023077"/>
    </source>
</evidence>
<keyword evidence="4 8" id="KW-0812">Transmembrane</keyword>
<dbReference type="GO" id="GO:0009279">
    <property type="term" value="C:cell outer membrane"/>
    <property type="evidence" value="ECO:0007669"/>
    <property type="project" value="UniProtKB-SubCell"/>
</dbReference>
<protein>
    <submittedName>
        <fullName evidence="13">TonB-linked outer membrane protein, SusC/RagA family</fullName>
    </submittedName>
</protein>
<dbReference type="InterPro" id="IPR023996">
    <property type="entry name" value="TonB-dep_OMP_SusC/RagA"/>
</dbReference>
<evidence type="ECO:0000256" key="7">
    <source>
        <dbReference type="ARBA" id="ARBA00023237"/>
    </source>
</evidence>
<comment type="subcellular location">
    <subcellularLocation>
        <location evidence="1 8">Cell outer membrane</location>
        <topology evidence="1 8">Multi-pass membrane protein</topology>
    </subcellularLocation>
</comment>
<dbReference type="InterPro" id="IPR000531">
    <property type="entry name" value="Beta-barrel_TonB"/>
</dbReference>
<comment type="similarity">
    <text evidence="8 9">Belongs to the TonB-dependent receptor family.</text>
</comment>
<dbReference type="NCBIfam" id="TIGR04056">
    <property type="entry name" value="OMP_RagA_SusC"/>
    <property type="match status" value="1"/>
</dbReference>
<keyword evidence="10" id="KW-0732">Signal</keyword>
<evidence type="ECO:0000256" key="1">
    <source>
        <dbReference type="ARBA" id="ARBA00004571"/>
    </source>
</evidence>
<dbReference type="InterPro" id="IPR039426">
    <property type="entry name" value="TonB-dep_rcpt-like"/>
</dbReference>
<reference evidence="14" key="1">
    <citation type="submission" date="2017-06" db="EMBL/GenBank/DDBJ databases">
        <authorList>
            <person name="Varghese N."/>
            <person name="Submissions S."/>
        </authorList>
    </citation>
    <scope>NUCLEOTIDE SEQUENCE [LARGE SCALE GENOMIC DNA]</scope>
    <source>
        <strain evidence="14">DSM 28041</strain>
    </source>
</reference>
<dbReference type="Pfam" id="PF00593">
    <property type="entry name" value="TonB_dep_Rec_b-barrel"/>
    <property type="match status" value="1"/>
</dbReference>
<sequence>MANFTRYVRLAALLGAVPSGASQAQGAWALALQNPPTPALAVPTRSTVLADVTVAGRVTDSKGAGLPGVTVVVKGTTQGTSTNSDGSFSLQAPENSVLVFSFVGYSRREVPVTGATSQLSVTLTDDTQALQEVVVVGYGTQQRANVTGAINTVGGATLENRPVTTVAQALQGSSPNLTIQQSSAEPGAGLNINIRGVGTLGNASPLIIVDGIPGSLNALNPNDIESVTVLKDAASAAIYGSRAANGVLLVTTKQGTLNQKPVISYNTVLGWQAPNFQRKPVTGLEFMQLKNEALINSGQAPQFSPQQMRDFAEQGDYEWHLNKVLKKQAFQQNHNLSVSGSSGRTRYLLSLGYVDQNSLFYGDDYGFKRLNSRLNLTTQVTDRLKVGAIFAYAHVGTREHAFDSQWIISDAARIPVIYPVQDEQGNYVTPATSTSNSANRLLNGGLRTNSNDNGYANLNAELELVKGLKLRGVVGGDLWNYQLDEFTRSLQYVTLDGSPTAGGDGNNSVQKRNQRTLLTNYQAVLNYDRTFANKHGVQALVGYSTEHFTDDRQGVRVINVPGNDFGVVNNGTTYAGVFDPSGGYHANGTYGNQEQWALNSVFGRLNYAFAGKYLVEGSFRYDGSSRFASNKRWGFFPSVSVGWRPLEEAFLGFLQPTFSDLKVRGSLGQLGNQNIGLYRYLSTVSLAPGTYSFGGTPVSGSYFSTSNADITWETATMGNVGLDLAFFQNALSFSVDYFDKRTSDILIDLPVAATFGAGAPTQNAAKVRNQGWEVTATYRMRTGSGFNQSLSLNAADSRNTVTDTKGVETIRGGDATNIIREGFPINSYYGYRTAGLYQTLEEVNAGPKPSFVAPGTVRPGDIRYVDRNGDGVINQDDRFILDNPFPRYTFGATYSADYKGFDLLVFVQGVGKRSLYIRGEGVEAFHNNWENVYQQHLDRWTPTNPDGDYPRLTIGTASTNNNQGSDYWLQNGAYARLKNVQLGYTLPATLTKKAAIQRLRIFASGQDLFTLSHLKKIGFDPEISEFSESVGTGGGRGSSGRVYPAVRVMTLGLDISL</sequence>
<keyword evidence="3 8" id="KW-1134">Transmembrane beta strand</keyword>
<evidence type="ECO:0000256" key="3">
    <source>
        <dbReference type="ARBA" id="ARBA00022452"/>
    </source>
</evidence>
<dbReference type="InterPro" id="IPR037066">
    <property type="entry name" value="Plug_dom_sf"/>
</dbReference>
<dbReference type="Pfam" id="PF07715">
    <property type="entry name" value="Plug"/>
    <property type="match status" value="1"/>
</dbReference>
<keyword evidence="6 8" id="KW-0472">Membrane</keyword>
<evidence type="ECO:0000256" key="10">
    <source>
        <dbReference type="SAM" id="SignalP"/>
    </source>
</evidence>
<keyword evidence="7 8" id="KW-0998">Cell outer membrane</keyword>
<keyword evidence="5 9" id="KW-0798">TonB box</keyword>
<dbReference type="SUPFAM" id="SSF56935">
    <property type="entry name" value="Porins"/>
    <property type="match status" value="1"/>
</dbReference>
<evidence type="ECO:0000313" key="14">
    <source>
        <dbReference type="Proteomes" id="UP000198310"/>
    </source>
</evidence>
<keyword evidence="14" id="KW-1185">Reference proteome</keyword>
<name>A0A239AF41_9BACT</name>
<dbReference type="EMBL" id="FZNS01000012">
    <property type="protein sequence ID" value="SNR94215.1"/>
    <property type="molecule type" value="Genomic_DNA"/>
</dbReference>
<dbReference type="InterPro" id="IPR008969">
    <property type="entry name" value="CarboxyPept-like_regulatory"/>
</dbReference>
<dbReference type="SUPFAM" id="SSF49464">
    <property type="entry name" value="Carboxypeptidase regulatory domain-like"/>
    <property type="match status" value="1"/>
</dbReference>
<dbReference type="InterPro" id="IPR012910">
    <property type="entry name" value="Plug_dom"/>
</dbReference>
<dbReference type="Gene3D" id="2.170.130.10">
    <property type="entry name" value="TonB-dependent receptor, plug domain"/>
    <property type="match status" value="1"/>
</dbReference>
<evidence type="ECO:0000259" key="12">
    <source>
        <dbReference type="Pfam" id="PF07715"/>
    </source>
</evidence>
<dbReference type="PROSITE" id="PS52016">
    <property type="entry name" value="TONB_DEPENDENT_REC_3"/>
    <property type="match status" value="1"/>
</dbReference>
<evidence type="ECO:0000256" key="4">
    <source>
        <dbReference type="ARBA" id="ARBA00022692"/>
    </source>
</evidence>
<dbReference type="NCBIfam" id="TIGR04057">
    <property type="entry name" value="SusC_RagA_signa"/>
    <property type="match status" value="1"/>
</dbReference>
<evidence type="ECO:0000313" key="13">
    <source>
        <dbReference type="EMBL" id="SNR94215.1"/>
    </source>
</evidence>
<dbReference type="Gene3D" id="2.40.170.20">
    <property type="entry name" value="TonB-dependent receptor, beta-barrel domain"/>
    <property type="match status" value="1"/>
</dbReference>
<dbReference type="AlphaFoldDB" id="A0A239AF41"/>
<dbReference type="Proteomes" id="UP000198310">
    <property type="component" value="Unassembled WGS sequence"/>
</dbReference>